<accession>A0A061RZ89</accession>
<organism evidence="1">
    <name type="scientific">Tetraselmis sp. GSL018</name>
    <dbReference type="NCBI Taxonomy" id="582737"/>
    <lineage>
        <taxon>Eukaryota</taxon>
        <taxon>Viridiplantae</taxon>
        <taxon>Chlorophyta</taxon>
        <taxon>core chlorophytes</taxon>
        <taxon>Chlorodendrophyceae</taxon>
        <taxon>Chlorodendrales</taxon>
        <taxon>Chlorodendraceae</taxon>
        <taxon>Tetraselmis</taxon>
    </lineage>
</organism>
<feature type="non-terminal residue" evidence="1">
    <location>
        <position position="1"/>
    </location>
</feature>
<proteinExistence type="predicted"/>
<protein>
    <submittedName>
        <fullName evidence="1">Uncharacterized protein</fullName>
    </submittedName>
</protein>
<sequence>GVSESGGLDIREATDLLTGKLYGSGPKQLSVFVEGLASLAKLHAAAPSDAAAASHPLSRALALRPDAAPEVVS</sequence>
<feature type="non-terminal residue" evidence="1">
    <location>
        <position position="73"/>
    </location>
</feature>
<dbReference type="EMBL" id="GBEZ01009731">
    <property type="protein sequence ID" value="JAC75881.1"/>
    <property type="molecule type" value="Transcribed_RNA"/>
</dbReference>
<evidence type="ECO:0000313" key="1">
    <source>
        <dbReference type="EMBL" id="JAC75881.1"/>
    </source>
</evidence>
<name>A0A061RZ89_9CHLO</name>
<dbReference type="AlphaFoldDB" id="A0A061RZ89"/>
<gene>
    <name evidence="1" type="ORF">TSPGSL018_21821</name>
</gene>
<reference evidence="1" key="1">
    <citation type="submission" date="2014-05" db="EMBL/GenBank/DDBJ databases">
        <title>The transcriptome of the halophilic microalga Tetraselmis sp. GSL018 isolated from the Great Salt Lake, Utah.</title>
        <authorList>
            <person name="Jinkerson R.E."/>
            <person name="D'Adamo S."/>
            <person name="Posewitz M.C."/>
        </authorList>
    </citation>
    <scope>NUCLEOTIDE SEQUENCE</scope>
    <source>
        <strain evidence="1">GSL018</strain>
    </source>
</reference>